<dbReference type="Gene3D" id="1.20.1640.10">
    <property type="entry name" value="Multidrug efflux transporter AcrB transmembrane domain"/>
    <property type="match status" value="1"/>
</dbReference>
<evidence type="ECO:0000256" key="4">
    <source>
        <dbReference type="ARBA" id="ARBA00022989"/>
    </source>
</evidence>
<keyword evidence="2" id="KW-1003">Cell membrane</keyword>
<feature type="transmembrane region" description="Helical" evidence="6">
    <location>
        <begin position="221"/>
        <end position="239"/>
    </location>
</feature>
<evidence type="ECO:0000256" key="2">
    <source>
        <dbReference type="ARBA" id="ARBA00022475"/>
    </source>
</evidence>
<accession>A0A382QNN1</accession>
<evidence type="ECO:0000256" key="1">
    <source>
        <dbReference type="ARBA" id="ARBA00004651"/>
    </source>
</evidence>
<proteinExistence type="predicted"/>
<keyword evidence="4 6" id="KW-1133">Transmembrane helix</keyword>
<dbReference type="InterPro" id="IPR004869">
    <property type="entry name" value="MMPL_dom"/>
</dbReference>
<sequence>PQDLPLIKEFNEVVSKTGGSGPLVVVLEGLSQDKAPLAITQLSERFKKVDGTQYVDSQLPKDFLNNKQLLMLSRRELTQLEQLVNQGIQYARDQLTGISLGKELFNPEKLQKLSEDYQFFGEISPFHKGKRQSNYYIFVKPKGTVTDTAFTKHFVDDIQKAIDESGLESEIPNLKIKLTGSLVVRLEENKFIKRDLEKSALLASFLVVALILMYTRSWFSVPLIIFPLLLSMTYTFALTRLAIGHLNIISGFLVAILMGLGIDYGIHLYIRFKQELLKGMSISEASETVVTQVGRSGVIAMLTTISVFSILSFSDFIGFSEFGKIATIGIV</sequence>
<feature type="domain" description="Membrane transport protein MMPL" evidence="7">
    <location>
        <begin position="136"/>
        <end position="331"/>
    </location>
</feature>
<evidence type="ECO:0000256" key="5">
    <source>
        <dbReference type="ARBA" id="ARBA00023136"/>
    </source>
</evidence>
<evidence type="ECO:0000259" key="7">
    <source>
        <dbReference type="Pfam" id="PF03176"/>
    </source>
</evidence>
<evidence type="ECO:0000256" key="6">
    <source>
        <dbReference type="SAM" id="Phobius"/>
    </source>
</evidence>
<keyword evidence="5 6" id="KW-0472">Membrane</keyword>
<dbReference type="PANTHER" id="PTHR33406">
    <property type="entry name" value="MEMBRANE PROTEIN MJ1562-RELATED"/>
    <property type="match status" value="1"/>
</dbReference>
<dbReference type="Pfam" id="PF03176">
    <property type="entry name" value="MMPL"/>
    <property type="match status" value="1"/>
</dbReference>
<dbReference type="SUPFAM" id="SSF82866">
    <property type="entry name" value="Multidrug efflux transporter AcrB transmembrane domain"/>
    <property type="match status" value="1"/>
</dbReference>
<organism evidence="8">
    <name type="scientific">marine metagenome</name>
    <dbReference type="NCBI Taxonomy" id="408172"/>
    <lineage>
        <taxon>unclassified sequences</taxon>
        <taxon>metagenomes</taxon>
        <taxon>ecological metagenomes</taxon>
    </lineage>
</organism>
<keyword evidence="3 6" id="KW-0812">Transmembrane</keyword>
<evidence type="ECO:0000313" key="8">
    <source>
        <dbReference type="EMBL" id="SVC85941.1"/>
    </source>
</evidence>
<gene>
    <name evidence="8" type="ORF">METZ01_LOCUS338795</name>
</gene>
<feature type="transmembrane region" description="Helical" evidence="6">
    <location>
        <begin position="298"/>
        <end position="319"/>
    </location>
</feature>
<comment type="subcellular location">
    <subcellularLocation>
        <location evidence="1">Cell membrane</location>
        <topology evidence="1">Multi-pass membrane protein</topology>
    </subcellularLocation>
</comment>
<feature type="non-terminal residue" evidence="8">
    <location>
        <position position="1"/>
    </location>
</feature>
<dbReference type="EMBL" id="UINC01115136">
    <property type="protein sequence ID" value="SVC85941.1"/>
    <property type="molecule type" value="Genomic_DNA"/>
</dbReference>
<reference evidence="8" key="1">
    <citation type="submission" date="2018-05" db="EMBL/GenBank/DDBJ databases">
        <authorList>
            <person name="Lanie J.A."/>
            <person name="Ng W.-L."/>
            <person name="Kazmierczak K.M."/>
            <person name="Andrzejewski T.M."/>
            <person name="Davidsen T.M."/>
            <person name="Wayne K.J."/>
            <person name="Tettelin H."/>
            <person name="Glass J.I."/>
            <person name="Rusch D."/>
            <person name="Podicherti R."/>
            <person name="Tsui H.-C.T."/>
            <person name="Winkler M.E."/>
        </authorList>
    </citation>
    <scope>NUCLEOTIDE SEQUENCE</scope>
</reference>
<dbReference type="AlphaFoldDB" id="A0A382QNN1"/>
<feature type="transmembrane region" description="Helical" evidence="6">
    <location>
        <begin position="199"/>
        <end position="215"/>
    </location>
</feature>
<evidence type="ECO:0000256" key="3">
    <source>
        <dbReference type="ARBA" id="ARBA00022692"/>
    </source>
</evidence>
<feature type="non-terminal residue" evidence="8">
    <location>
        <position position="331"/>
    </location>
</feature>
<name>A0A382QNN1_9ZZZZ</name>
<dbReference type="PANTHER" id="PTHR33406:SF13">
    <property type="entry name" value="MEMBRANE PROTEIN YDFJ"/>
    <property type="match status" value="1"/>
</dbReference>
<dbReference type="InterPro" id="IPR050545">
    <property type="entry name" value="Mycobact_MmpL"/>
</dbReference>
<protein>
    <recommendedName>
        <fullName evidence="7">Membrane transport protein MMPL domain-containing protein</fullName>
    </recommendedName>
</protein>
<dbReference type="GO" id="GO:0005886">
    <property type="term" value="C:plasma membrane"/>
    <property type="evidence" value="ECO:0007669"/>
    <property type="project" value="UniProtKB-SubCell"/>
</dbReference>
<feature type="transmembrane region" description="Helical" evidence="6">
    <location>
        <begin position="246"/>
        <end position="270"/>
    </location>
</feature>